<dbReference type="Proteomes" id="UP001295444">
    <property type="component" value="Chromosome 05"/>
</dbReference>
<reference evidence="1" key="1">
    <citation type="submission" date="2022-03" db="EMBL/GenBank/DDBJ databases">
        <authorList>
            <person name="Alioto T."/>
            <person name="Alioto T."/>
            <person name="Gomez Garrido J."/>
        </authorList>
    </citation>
    <scope>NUCLEOTIDE SEQUENCE</scope>
</reference>
<name>A0AAD1S577_PELCU</name>
<organism evidence="1 2">
    <name type="scientific">Pelobates cultripes</name>
    <name type="common">Western spadefoot toad</name>
    <dbReference type="NCBI Taxonomy" id="61616"/>
    <lineage>
        <taxon>Eukaryota</taxon>
        <taxon>Metazoa</taxon>
        <taxon>Chordata</taxon>
        <taxon>Craniata</taxon>
        <taxon>Vertebrata</taxon>
        <taxon>Euteleostomi</taxon>
        <taxon>Amphibia</taxon>
        <taxon>Batrachia</taxon>
        <taxon>Anura</taxon>
        <taxon>Pelobatoidea</taxon>
        <taxon>Pelobatidae</taxon>
        <taxon>Pelobates</taxon>
    </lineage>
</organism>
<protein>
    <submittedName>
        <fullName evidence="1">Syntaxin-binding 4 isoform X3</fullName>
    </submittedName>
</protein>
<evidence type="ECO:0000313" key="1">
    <source>
        <dbReference type="EMBL" id="CAH2291752.1"/>
    </source>
</evidence>
<dbReference type="InterPro" id="IPR036034">
    <property type="entry name" value="PDZ_sf"/>
</dbReference>
<accession>A0AAD1S577</accession>
<dbReference type="EMBL" id="OW240916">
    <property type="protein sequence ID" value="CAH2291752.1"/>
    <property type="molecule type" value="Genomic_DNA"/>
</dbReference>
<dbReference type="AlphaFoldDB" id="A0AAD1S577"/>
<proteinExistence type="predicted"/>
<evidence type="ECO:0000313" key="2">
    <source>
        <dbReference type="Proteomes" id="UP001295444"/>
    </source>
</evidence>
<sequence length="150" mass="16369">MRHINMSDPHISFFAQRVNPSILPRTDSYGKNELNNLIIAKPAVHHPANFLRQVPTFVKVMAASTEISKIPAQLITVAKQSSLGLSLAGEISRTEGPLIYVKDIIPGGDCHTSLLTSPSVIFFTKCPAEDTVQCMKGADLLPVSQSRYPL</sequence>
<keyword evidence="2" id="KW-1185">Reference proteome</keyword>
<dbReference type="Gene3D" id="2.30.42.10">
    <property type="match status" value="1"/>
</dbReference>
<gene>
    <name evidence="1" type="ORF">PECUL_23A020693</name>
</gene>